<gene>
    <name evidence="2" type="ORF">OCS_03649</name>
</gene>
<evidence type="ECO:0000313" key="2">
    <source>
        <dbReference type="EMBL" id="EQL00632.1"/>
    </source>
</evidence>
<name>T5AFX8_OPHSC</name>
<dbReference type="Proteomes" id="UP000019374">
    <property type="component" value="Unassembled WGS sequence"/>
</dbReference>
<feature type="compositionally biased region" description="Basic and acidic residues" evidence="1">
    <location>
        <begin position="123"/>
        <end position="133"/>
    </location>
</feature>
<evidence type="ECO:0000313" key="3">
    <source>
        <dbReference type="Proteomes" id="UP000019374"/>
    </source>
</evidence>
<accession>T5AFX8</accession>
<evidence type="ECO:0000256" key="1">
    <source>
        <dbReference type="SAM" id="MobiDB-lite"/>
    </source>
</evidence>
<dbReference type="EMBL" id="KE652740">
    <property type="protein sequence ID" value="EQL00632.1"/>
    <property type="molecule type" value="Genomic_DNA"/>
</dbReference>
<dbReference type="HOGENOM" id="CLU_1652702_0_0_1"/>
<protein>
    <submittedName>
        <fullName evidence="2">Uncharacterized protein</fullName>
    </submittedName>
</protein>
<feature type="region of interest" description="Disordered" evidence="1">
    <location>
        <begin position="121"/>
        <end position="160"/>
    </location>
</feature>
<proteinExistence type="predicted"/>
<feature type="compositionally biased region" description="Basic and acidic residues" evidence="1">
    <location>
        <begin position="141"/>
        <end position="160"/>
    </location>
</feature>
<dbReference type="AlphaFoldDB" id="T5AFX8"/>
<sequence length="160" mass="17558">MEFGLLDAYRRPKASTPPSTPLGAHAALADEAAVAEGRAVAAAARVEAAATARSMGRRMVKSRMLSLHSHRLTPNNTSPTSHQQTIPSPLTMRLLAFLLPILLPLASAQFNFFEQMFSGDGTGGHDHHPHNPEWRAQVDSITKERNRQPGRVRELYEGEE</sequence>
<reference evidence="2 3" key="1">
    <citation type="journal article" date="2013" name="Chin. Sci. Bull.">
        <title>Genome survey uncovers the secrets of sex and lifestyle in caterpillar fungus.</title>
        <authorList>
            <person name="Hu X."/>
            <person name="Zhang Y."/>
            <person name="Xiao G."/>
            <person name="Zheng P."/>
            <person name="Xia Y."/>
            <person name="Zhang X."/>
            <person name="St Leger R.J."/>
            <person name="Liu X."/>
            <person name="Wang C."/>
        </authorList>
    </citation>
    <scope>NUCLEOTIDE SEQUENCE [LARGE SCALE GENOMIC DNA]</scope>
    <source>
        <strain evidence="3">Co18 / CGMCC 3.14243</strain>
        <tissue evidence="2">Fruit-body</tissue>
    </source>
</reference>
<organism evidence="2 3">
    <name type="scientific">Ophiocordyceps sinensis (strain Co18 / CGMCC 3.14243)</name>
    <name type="common">Yarsagumba caterpillar fungus</name>
    <name type="synonym">Hirsutella sinensis</name>
    <dbReference type="NCBI Taxonomy" id="911162"/>
    <lineage>
        <taxon>Eukaryota</taxon>
        <taxon>Fungi</taxon>
        <taxon>Dikarya</taxon>
        <taxon>Ascomycota</taxon>
        <taxon>Pezizomycotina</taxon>
        <taxon>Sordariomycetes</taxon>
        <taxon>Hypocreomycetidae</taxon>
        <taxon>Hypocreales</taxon>
        <taxon>Ophiocordycipitaceae</taxon>
        <taxon>Ophiocordyceps</taxon>
    </lineage>
</organism>